<keyword evidence="2" id="KW-0472">Membrane</keyword>
<feature type="region of interest" description="Disordered" evidence="1">
    <location>
        <begin position="82"/>
        <end position="129"/>
    </location>
</feature>
<dbReference type="EMBL" id="BEYU01000019">
    <property type="protein sequence ID" value="GBG26087.1"/>
    <property type="molecule type" value="Genomic_DNA"/>
</dbReference>
<dbReference type="InParanoid" id="A0A2R5G4Y6"/>
<comment type="caution">
    <text evidence="4">The sequence shown here is derived from an EMBL/GenBank/DDBJ whole genome shotgun (WGS) entry which is preliminary data.</text>
</comment>
<gene>
    <name evidence="4" type="ORF">FCC1311_023072</name>
</gene>
<feature type="transmembrane region" description="Helical" evidence="2">
    <location>
        <begin position="55"/>
        <end position="78"/>
    </location>
</feature>
<dbReference type="AlphaFoldDB" id="A0A2R5G4Y6"/>
<feature type="compositionally biased region" description="Acidic residues" evidence="1">
    <location>
        <begin position="85"/>
        <end position="120"/>
    </location>
</feature>
<dbReference type="PANTHER" id="PTHR34357">
    <property type="entry name" value="F7A19.14 PROTEIN-RELATED"/>
    <property type="match status" value="1"/>
</dbReference>
<dbReference type="PANTHER" id="PTHR34357:SF2">
    <property type="entry name" value="F26F24.3-RELATED"/>
    <property type="match status" value="1"/>
</dbReference>
<protein>
    <recommendedName>
        <fullName evidence="3">GCK domain-containing protein</fullName>
    </recommendedName>
</protein>
<name>A0A2R5G4Y6_9STRA</name>
<dbReference type="Proteomes" id="UP000241890">
    <property type="component" value="Unassembled WGS sequence"/>
</dbReference>
<dbReference type="Gene3D" id="1.10.287.2900">
    <property type="match status" value="1"/>
</dbReference>
<proteinExistence type="predicted"/>
<evidence type="ECO:0000259" key="3">
    <source>
        <dbReference type="SMART" id="SM01227"/>
    </source>
</evidence>
<sequence>MRAAMAMRAARRVAAGEAGLARRSLTRRTLATATTAESAGSAATAATSVRRPNVAAASAAAFAAIFSAGALGSGFGLFGGRAESAADEPPADEPPADEVAADEPPADEPPADEPPADEEEVAKPPKWDYVPSEGDYTAVFLDEASMEKLRARFPPLFPANPSYDHMTVIFEPTREQVLDHDDLLSENFTLHVIGYAQDEHCQSVLVEIGSPHLESANKYAHITLSYKGGEPYEAKYSNVLFHRLAATDAKKSFYMLKNAEGQNLYWNGKLPEAGSYEPVRASFQNVEDEQMTVTGTYCLKSTFDKEKRTCGYKRENECAFCKFMKGGPCRNEFIAWEKCVNESKDSEDKDAFVDRCAPQTIVLKNCVDSHPEYYFMLDEPSDADAAEAPEPAEAAESVEASEAKA</sequence>
<feature type="compositionally biased region" description="Low complexity" evidence="1">
    <location>
        <begin position="388"/>
        <end position="405"/>
    </location>
</feature>
<reference evidence="4 5" key="1">
    <citation type="submission" date="2017-12" db="EMBL/GenBank/DDBJ databases">
        <title>Sequencing, de novo assembly and annotation of complete genome of a new Thraustochytrid species, strain FCC1311.</title>
        <authorList>
            <person name="Sedici K."/>
            <person name="Godart F."/>
            <person name="Aiese Cigliano R."/>
            <person name="Sanseverino W."/>
            <person name="Barakat M."/>
            <person name="Ortet P."/>
            <person name="Marechal E."/>
            <person name="Cagnac O."/>
            <person name="Amato A."/>
        </authorList>
    </citation>
    <scope>NUCLEOTIDE SEQUENCE [LARGE SCALE GENOMIC DNA]</scope>
</reference>
<evidence type="ECO:0000256" key="2">
    <source>
        <dbReference type="SAM" id="Phobius"/>
    </source>
</evidence>
<evidence type="ECO:0000313" key="4">
    <source>
        <dbReference type="EMBL" id="GBG26087.1"/>
    </source>
</evidence>
<keyword evidence="2" id="KW-0812">Transmembrane</keyword>
<dbReference type="SMART" id="SM01227">
    <property type="entry name" value="GCK"/>
    <property type="match status" value="1"/>
</dbReference>
<keyword evidence="5" id="KW-1185">Reference proteome</keyword>
<dbReference type="InterPro" id="IPR012891">
    <property type="entry name" value="GCK_dom"/>
</dbReference>
<feature type="region of interest" description="Disordered" evidence="1">
    <location>
        <begin position="378"/>
        <end position="405"/>
    </location>
</feature>
<evidence type="ECO:0000313" key="5">
    <source>
        <dbReference type="Proteomes" id="UP000241890"/>
    </source>
</evidence>
<dbReference type="OrthoDB" id="2148418at2759"/>
<evidence type="ECO:0000256" key="1">
    <source>
        <dbReference type="SAM" id="MobiDB-lite"/>
    </source>
</evidence>
<dbReference type="Pfam" id="PF07802">
    <property type="entry name" value="GCK"/>
    <property type="match status" value="1"/>
</dbReference>
<organism evidence="4 5">
    <name type="scientific">Hondaea fermentalgiana</name>
    <dbReference type="NCBI Taxonomy" id="2315210"/>
    <lineage>
        <taxon>Eukaryota</taxon>
        <taxon>Sar</taxon>
        <taxon>Stramenopiles</taxon>
        <taxon>Bigyra</taxon>
        <taxon>Labyrinthulomycetes</taxon>
        <taxon>Thraustochytrida</taxon>
        <taxon>Thraustochytriidae</taxon>
        <taxon>Hondaea</taxon>
    </lineage>
</organism>
<keyword evidence="2" id="KW-1133">Transmembrane helix</keyword>
<feature type="domain" description="GCK" evidence="3">
    <location>
        <begin position="316"/>
        <end position="396"/>
    </location>
</feature>
<accession>A0A2R5G4Y6</accession>